<organism evidence="1 2">
    <name type="scientific">candidate division TA06 bacterium DG_78</name>
    <dbReference type="NCBI Taxonomy" id="1703772"/>
    <lineage>
        <taxon>Bacteria</taxon>
        <taxon>Bacteria division TA06</taxon>
    </lineage>
</organism>
<evidence type="ECO:0000313" key="2">
    <source>
        <dbReference type="Proteomes" id="UP000051012"/>
    </source>
</evidence>
<name>A0A0S7YHB7_UNCT6</name>
<sequence length="434" mass="48062">MSRLIQYIVLVILVSATQLFANDRPGAVFLSIPPGAKAVGMGSAFTASIEDPTFLYYNPGGLGLYDKFGFVVMNDFLPPGIGRFAEDRIYDLLNAEQGWLPALYPGMQYIYGAIIIPYNKIGNFGFSCTYLNTGITEVINTEGTYLGSYETYDYAAGLSYGKKIFDKLGIGITAKYIYSYLVPSWVWEQMPELGLDKGGTASSFAMDCGAIYRIWGFGVGASLQNLGPRIEYSSGSSDRLPTRIRWGISLEPIVILDSLLYSIHDYPIFNIPINEIFNVKFSYDRSYDPQQTDDIWKCSGWEFTFLKYLSYRRGSFIMGTTSGFGFNLGHIEVDIAKYYWDTYHIQLTLNAVKPPESIRNNQTLNSVFTIASAAVVPGGGQFYKGEGIKASAFFLPSLYLGECYFSSDSKSTKTLTLIGLGALYVASAVEALLN</sequence>
<protein>
    <recommendedName>
        <fullName evidence="3">DUF5723 domain-containing protein</fullName>
    </recommendedName>
</protein>
<evidence type="ECO:0008006" key="3">
    <source>
        <dbReference type="Google" id="ProtNLM"/>
    </source>
</evidence>
<reference evidence="1 2" key="1">
    <citation type="journal article" date="2015" name="Microbiome">
        <title>Genomic resolution of linkages in carbon, nitrogen, and sulfur cycling among widespread estuary sediment bacteria.</title>
        <authorList>
            <person name="Baker B.J."/>
            <person name="Lazar C.S."/>
            <person name="Teske A.P."/>
            <person name="Dick G.J."/>
        </authorList>
    </citation>
    <scope>NUCLEOTIDE SEQUENCE [LARGE SCALE GENOMIC DNA]</scope>
    <source>
        <strain evidence="1">DG_78</strain>
    </source>
</reference>
<proteinExistence type="predicted"/>
<dbReference type="AlphaFoldDB" id="A0A0S7YHB7"/>
<comment type="caution">
    <text evidence="1">The sequence shown here is derived from an EMBL/GenBank/DDBJ whole genome shotgun (WGS) entry which is preliminary data.</text>
</comment>
<dbReference type="NCBIfam" id="NF033709">
    <property type="entry name" value="PorV_fam"/>
    <property type="match status" value="1"/>
</dbReference>
<dbReference type="EMBL" id="LJNI01000022">
    <property type="protein sequence ID" value="KPJ73919.1"/>
    <property type="molecule type" value="Genomic_DNA"/>
</dbReference>
<dbReference type="Gene3D" id="2.40.160.60">
    <property type="entry name" value="Outer membrane protein transport protein (OMPP1/FadL/TodX)"/>
    <property type="match status" value="1"/>
</dbReference>
<evidence type="ECO:0000313" key="1">
    <source>
        <dbReference type="EMBL" id="KPJ73919.1"/>
    </source>
</evidence>
<gene>
    <name evidence="1" type="ORF">AMJ52_02630</name>
</gene>
<accession>A0A0S7YHB7</accession>
<dbReference type="Proteomes" id="UP000051012">
    <property type="component" value="Unassembled WGS sequence"/>
</dbReference>